<comment type="caution">
    <text evidence="8">The sequence shown here is derived from an EMBL/GenBank/DDBJ whole genome shotgun (WGS) entry which is preliminary data.</text>
</comment>
<feature type="transmembrane region" description="Helical" evidence="6">
    <location>
        <begin position="163"/>
        <end position="186"/>
    </location>
</feature>
<accession>A0ABR1W7M7</accession>
<feature type="domain" description="Rhodopsin" evidence="7">
    <location>
        <begin position="82"/>
        <end position="299"/>
    </location>
</feature>
<keyword evidence="4 6" id="KW-0472">Membrane</keyword>
<name>A0ABR1W7M7_9PEZI</name>
<keyword evidence="2 6" id="KW-0812">Transmembrane</keyword>
<feature type="transmembrane region" description="Helical" evidence="6">
    <location>
        <begin position="206"/>
        <end position="228"/>
    </location>
</feature>
<feature type="transmembrane region" description="Helical" evidence="6">
    <location>
        <begin position="126"/>
        <end position="151"/>
    </location>
</feature>
<evidence type="ECO:0000256" key="3">
    <source>
        <dbReference type="ARBA" id="ARBA00022989"/>
    </source>
</evidence>
<feature type="transmembrane region" description="Helical" evidence="6">
    <location>
        <begin position="272"/>
        <end position="292"/>
    </location>
</feature>
<reference evidence="8 9" key="1">
    <citation type="submission" date="2023-01" db="EMBL/GenBank/DDBJ databases">
        <title>Analysis of 21 Apiospora genomes using comparative genomics revels a genus with tremendous synthesis potential of carbohydrate active enzymes and secondary metabolites.</title>
        <authorList>
            <person name="Sorensen T."/>
        </authorList>
    </citation>
    <scope>NUCLEOTIDE SEQUENCE [LARGE SCALE GENOMIC DNA]</scope>
    <source>
        <strain evidence="8 9">CBS 114990</strain>
    </source>
</reference>
<evidence type="ECO:0000256" key="2">
    <source>
        <dbReference type="ARBA" id="ARBA00022692"/>
    </source>
</evidence>
<keyword evidence="9" id="KW-1185">Reference proteome</keyword>
<comment type="similarity">
    <text evidence="5">Belongs to the SAT4 family.</text>
</comment>
<dbReference type="EMBL" id="JAQQWN010000006">
    <property type="protein sequence ID" value="KAK8079479.1"/>
    <property type="molecule type" value="Genomic_DNA"/>
</dbReference>
<organism evidence="8 9">
    <name type="scientific">Apiospora hydei</name>
    <dbReference type="NCBI Taxonomy" id="1337664"/>
    <lineage>
        <taxon>Eukaryota</taxon>
        <taxon>Fungi</taxon>
        <taxon>Dikarya</taxon>
        <taxon>Ascomycota</taxon>
        <taxon>Pezizomycotina</taxon>
        <taxon>Sordariomycetes</taxon>
        <taxon>Xylariomycetidae</taxon>
        <taxon>Amphisphaeriales</taxon>
        <taxon>Apiosporaceae</taxon>
        <taxon>Apiospora</taxon>
    </lineage>
</organism>
<evidence type="ECO:0000256" key="4">
    <source>
        <dbReference type="ARBA" id="ARBA00023136"/>
    </source>
</evidence>
<dbReference type="InterPro" id="IPR052337">
    <property type="entry name" value="SAT4-like"/>
</dbReference>
<feature type="transmembrane region" description="Helical" evidence="6">
    <location>
        <begin position="25"/>
        <end position="47"/>
    </location>
</feature>
<evidence type="ECO:0000313" key="8">
    <source>
        <dbReference type="EMBL" id="KAK8079479.1"/>
    </source>
</evidence>
<dbReference type="InterPro" id="IPR049326">
    <property type="entry name" value="Rhodopsin_dom_fungi"/>
</dbReference>
<proteinExistence type="inferred from homology"/>
<evidence type="ECO:0000313" key="9">
    <source>
        <dbReference type="Proteomes" id="UP001433268"/>
    </source>
</evidence>
<dbReference type="PANTHER" id="PTHR33048:SF129">
    <property type="entry name" value="INTEGRAL MEMBRANE PROTEIN-RELATED"/>
    <property type="match status" value="1"/>
</dbReference>
<sequence length="400" mass="44775">MEEHGMMPLPQGEAQDFHGTTHLQIMIIIVASVTFAFATVLLMLRIYTSARIVKKPAVSDCEYRFIRFIAFGTRFWNSISKIASPAVLITFSWGLSGSYFIGMVLSMPHGLGRHLWNVTAGQIAGYYRYLLLFALAYIWSPTLAKLAILVLYRQINPFKTFRICVYITAAAITIYTIIFTALFAGPCNPGSLSNLTCLDNIAFTQAILNMFIDVVLIVIPIPMIYGLHMPLRQKIIIWFILALGSAAVVASIVRIAYIRNMMVNPDATWTQAYAALWSSIEMNFAIACNCMARLRPFVRAHMPTVARFLDYSGDATPDFATVRSLRGSGRNEPGYDGVRRGEEEEEEATENIQLHGFRGRSKGETQSDSGYILVRDEVAVDVEHVEVGSRRSSSEILIRR</sequence>
<evidence type="ECO:0000256" key="5">
    <source>
        <dbReference type="ARBA" id="ARBA00038359"/>
    </source>
</evidence>
<dbReference type="Proteomes" id="UP001433268">
    <property type="component" value="Unassembled WGS sequence"/>
</dbReference>
<gene>
    <name evidence="8" type="ORF">PG997_007297</name>
</gene>
<protein>
    <recommendedName>
        <fullName evidence="7">Rhodopsin domain-containing protein</fullName>
    </recommendedName>
</protein>
<feature type="transmembrane region" description="Helical" evidence="6">
    <location>
        <begin position="82"/>
        <end position="106"/>
    </location>
</feature>
<evidence type="ECO:0000256" key="1">
    <source>
        <dbReference type="ARBA" id="ARBA00004141"/>
    </source>
</evidence>
<evidence type="ECO:0000259" key="7">
    <source>
        <dbReference type="Pfam" id="PF20684"/>
    </source>
</evidence>
<dbReference type="PANTHER" id="PTHR33048">
    <property type="entry name" value="PTH11-LIKE INTEGRAL MEMBRANE PROTEIN (AFU_ORTHOLOGUE AFUA_5G11245)"/>
    <property type="match status" value="1"/>
</dbReference>
<dbReference type="RefSeq" id="XP_066666954.1">
    <property type="nucleotide sequence ID" value="XM_066811612.1"/>
</dbReference>
<evidence type="ECO:0000256" key="6">
    <source>
        <dbReference type="SAM" id="Phobius"/>
    </source>
</evidence>
<comment type="subcellular location">
    <subcellularLocation>
        <location evidence="1">Membrane</location>
        <topology evidence="1">Multi-pass membrane protein</topology>
    </subcellularLocation>
</comment>
<dbReference type="GeneID" id="92044672"/>
<dbReference type="Pfam" id="PF20684">
    <property type="entry name" value="Fung_rhodopsin"/>
    <property type="match status" value="1"/>
</dbReference>
<keyword evidence="3 6" id="KW-1133">Transmembrane helix</keyword>
<feature type="transmembrane region" description="Helical" evidence="6">
    <location>
        <begin position="235"/>
        <end position="257"/>
    </location>
</feature>